<evidence type="ECO:0008006" key="3">
    <source>
        <dbReference type="Google" id="ProtNLM"/>
    </source>
</evidence>
<protein>
    <recommendedName>
        <fullName evidence="3">Cytoplasmic protein</fullName>
    </recommendedName>
</protein>
<dbReference type="Pfam" id="PF12843">
    <property type="entry name" value="QSregVF_b"/>
    <property type="match status" value="1"/>
</dbReference>
<organism evidence="1 2">
    <name type="scientific">Rhodohalobacter barkolensis</name>
    <dbReference type="NCBI Taxonomy" id="2053187"/>
    <lineage>
        <taxon>Bacteria</taxon>
        <taxon>Pseudomonadati</taxon>
        <taxon>Balneolota</taxon>
        <taxon>Balneolia</taxon>
        <taxon>Balneolales</taxon>
        <taxon>Balneolaceae</taxon>
        <taxon>Rhodohalobacter</taxon>
    </lineage>
</organism>
<dbReference type="EMBL" id="PISP01000006">
    <property type="protein sequence ID" value="PKD42741.1"/>
    <property type="molecule type" value="Genomic_DNA"/>
</dbReference>
<proteinExistence type="predicted"/>
<name>A0A2N0VEW6_9BACT</name>
<evidence type="ECO:0000313" key="2">
    <source>
        <dbReference type="Proteomes" id="UP000233398"/>
    </source>
</evidence>
<dbReference type="Proteomes" id="UP000233398">
    <property type="component" value="Unassembled WGS sequence"/>
</dbReference>
<evidence type="ECO:0000313" key="1">
    <source>
        <dbReference type="EMBL" id="PKD42741.1"/>
    </source>
</evidence>
<keyword evidence="2" id="KW-1185">Reference proteome</keyword>
<accession>A0A2N0VEW6</accession>
<dbReference type="InterPro" id="IPR024530">
    <property type="entry name" value="QSregVF_b"/>
</dbReference>
<dbReference type="OrthoDB" id="9807855at2"/>
<sequence>MFDRSFLYKLVVAKMPYGQYKGWNITSLPVHYLEWFERQGFPKGVLGQQLSTMYEIKTNGLDEILDPIKKEMKVHQNKY</sequence>
<dbReference type="AlphaFoldDB" id="A0A2N0VEW6"/>
<dbReference type="RefSeq" id="WP_101074436.1">
    <property type="nucleotide sequence ID" value="NZ_PISP01000006.1"/>
</dbReference>
<reference evidence="1 2" key="1">
    <citation type="submission" date="2017-11" db="EMBL/GenBank/DDBJ databases">
        <title>Rhodohalobacter 15182 sp. nov., isolated from a salt lake.</title>
        <authorList>
            <person name="Han S."/>
        </authorList>
    </citation>
    <scope>NUCLEOTIDE SEQUENCE [LARGE SCALE GENOMIC DNA]</scope>
    <source>
        <strain evidence="1 2">15182</strain>
    </source>
</reference>
<comment type="caution">
    <text evidence="1">The sequence shown here is derived from an EMBL/GenBank/DDBJ whole genome shotgun (WGS) entry which is preliminary data.</text>
</comment>
<gene>
    <name evidence="1" type="ORF">CWD77_15195</name>
</gene>